<dbReference type="InterPro" id="IPR032808">
    <property type="entry name" value="DoxX"/>
</dbReference>
<keyword evidence="4 8" id="KW-0812">Transmembrane</keyword>
<evidence type="ECO:0000256" key="2">
    <source>
        <dbReference type="ARBA" id="ARBA00006679"/>
    </source>
</evidence>
<gene>
    <name evidence="9" type="ORF">SAMN05216377_11952</name>
</gene>
<dbReference type="STRING" id="366584.SAMN05216377_11952"/>
<evidence type="ECO:0000256" key="5">
    <source>
        <dbReference type="ARBA" id="ARBA00022989"/>
    </source>
</evidence>
<dbReference type="Proteomes" id="UP000198967">
    <property type="component" value="Unassembled WGS sequence"/>
</dbReference>
<feature type="region of interest" description="Disordered" evidence="7">
    <location>
        <begin position="160"/>
        <end position="282"/>
    </location>
</feature>
<comment type="similarity">
    <text evidence="2">Belongs to the DoxX family.</text>
</comment>
<sequence>MFHRSLPEPVRDVLILAARLTVAFVMLAHVWDTFGVKGFTSTSGQFENFGIPLAIAATAFTLVVELVGSILLAIGLFVPYASAGMTFVMLGAVLFVHGEHGVFVRDNGWELVGLIAAVCVAIAANGAGRLSVDHLVFDRIKKPAAPEAVDVSSDPAGVPIAPAPQAFRPAVSTVGGTGGQQAPRPRWDDEPQWAPQAAWQDRPTPSPRFAQEQQRPSSVWDEPAAERPTRVPSAYANATPRAAREDAPVWTEPGQEQARPTYAGYADPHTGSFGSVRDTENR</sequence>
<evidence type="ECO:0000256" key="6">
    <source>
        <dbReference type="ARBA" id="ARBA00023136"/>
    </source>
</evidence>
<dbReference type="GO" id="GO:0005886">
    <property type="term" value="C:plasma membrane"/>
    <property type="evidence" value="ECO:0007669"/>
    <property type="project" value="UniProtKB-SubCell"/>
</dbReference>
<feature type="transmembrane region" description="Helical" evidence="8">
    <location>
        <begin position="80"/>
        <end position="97"/>
    </location>
</feature>
<evidence type="ECO:0000256" key="7">
    <source>
        <dbReference type="SAM" id="MobiDB-lite"/>
    </source>
</evidence>
<name>A0A1G7ZUR5_PSEOR</name>
<feature type="transmembrane region" description="Helical" evidence="8">
    <location>
        <begin position="51"/>
        <end position="73"/>
    </location>
</feature>
<evidence type="ECO:0000313" key="9">
    <source>
        <dbReference type="EMBL" id="SDH12412.1"/>
    </source>
</evidence>
<feature type="transmembrane region" description="Helical" evidence="8">
    <location>
        <begin position="12"/>
        <end position="31"/>
    </location>
</feature>
<dbReference type="OrthoDB" id="1122432at2"/>
<evidence type="ECO:0000256" key="8">
    <source>
        <dbReference type="SAM" id="Phobius"/>
    </source>
</evidence>
<keyword evidence="5 8" id="KW-1133">Transmembrane helix</keyword>
<feature type="transmembrane region" description="Helical" evidence="8">
    <location>
        <begin position="109"/>
        <end position="132"/>
    </location>
</feature>
<dbReference type="RefSeq" id="WP_143030206.1">
    <property type="nucleotide sequence ID" value="NZ_FNBE01000019.1"/>
</dbReference>
<dbReference type="PANTHER" id="PTHR33452:SF1">
    <property type="entry name" value="INNER MEMBRANE PROTEIN YPHA-RELATED"/>
    <property type="match status" value="1"/>
</dbReference>
<evidence type="ECO:0000256" key="3">
    <source>
        <dbReference type="ARBA" id="ARBA00022475"/>
    </source>
</evidence>
<dbReference type="InterPro" id="IPR051907">
    <property type="entry name" value="DoxX-like_oxidoreductase"/>
</dbReference>
<keyword evidence="3" id="KW-1003">Cell membrane</keyword>
<protein>
    <submittedName>
        <fullName evidence="9">Uncharacterized membrane protein YphA, DoxX/SURF4 family</fullName>
    </submittedName>
</protein>
<reference evidence="9 10" key="1">
    <citation type="submission" date="2016-10" db="EMBL/GenBank/DDBJ databases">
        <authorList>
            <person name="de Groot N.N."/>
        </authorList>
    </citation>
    <scope>NUCLEOTIDE SEQUENCE [LARGE SCALE GENOMIC DNA]</scope>
    <source>
        <strain evidence="9 10">CGMCC 4.3143</strain>
    </source>
</reference>
<dbReference type="EMBL" id="FNBE01000019">
    <property type="protein sequence ID" value="SDH12412.1"/>
    <property type="molecule type" value="Genomic_DNA"/>
</dbReference>
<comment type="subcellular location">
    <subcellularLocation>
        <location evidence="1">Cell membrane</location>
        <topology evidence="1">Multi-pass membrane protein</topology>
    </subcellularLocation>
</comment>
<accession>A0A1G7ZUR5</accession>
<evidence type="ECO:0000313" key="10">
    <source>
        <dbReference type="Proteomes" id="UP000198967"/>
    </source>
</evidence>
<dbReference type="PANTHER" id="PTHR33452">
    <property type="entry name" value="OXIDOREDUCTASE CATD-RELATED"/>
    <property type="match status" value="1"/>
</dbReference>
<proteinExistence type="inferred from homology"/>
<keyword evidence="6 8" id="KW-0472">Membrane</keyword>
<dbReference type="AlphaFoldDB" id="A0A1G7ZUR5"/>
<organism evidence="9 10">
    <name type="scientific">Pseudonocardia oroxyli</name>
    <dbReference type="NCBI Taxonomy" id="366584"/>
    <lineage>
        <taxon>Bacteria</taxon>
        <taxon>Bacillati</taxon>
        <taxon>Actinomycetota</taxon>
        <taxon>Actinomycetes</taxon>
        <taxon>Pseudonocardiales</taxon>
        <taxon>Pseudonocardiaceae</taxon>
        <taxon>Pseudonocardia</taxon>
    </lineage>
</organism>
<dbReference type="Pfam" id="PF07681">
    <property type="entry name" value="DoxX"/>
    <property type="match status" value="1"/>
</dbReference>
<evidence type="ECO:0000256" key="1">
    <source>
        <dbReference type="ARBA" id="ARBA00004651"/>
    </source>
</evidence>
<keyword evidence="10" id="KW-1185">Reference proteome</keyword>
<evidence type="ECO:0000256" key="4">
    <source>
        <dbReference type="ARBA" id="ARBA00022692"/>
    </source>
</evidence>